<dbReference type="KEGG" id="smal:SMALA_7310"/>
<organism evidence="1 2">
    <name type="scientific">Streptomyces malaysiensis</name>
    <dbReference type="NCBI Taxonomy" id="92644"/>
    <lineage>
        <taxon>Bacteria</taxon>
        <taxon>Bacillati</taxon>
        <taxon>Actinomycetota</taxon>
        <taxon>Actinomycetes</taxon>
        <taxon>Kitasatosporales</taxon>
        <taxon>Streptomycetaceae</taxon>
        <taxon>Streptomyces</taxon>
        <taxon>Streptomyces violaceusniger group</taxon>
    </lineage>
</organism>
<dbReference type="Proteomes" id="UP000236520">
    <property type="component" value="Unassembled WGS sequence"/>
</dbReference>
<comment type="caution">
    <text evidence="1">The sequence shown here is derived from an EMBL/GenBank/DDBJ whole genome shotgun (WGS) entry which is preliminary data.</text>
</comment>
<protein>
    <submittedName>
        <fullName evidence="1">Uncharacterized protein</fullName>
    </submittedName>
</protein>
<sequence>MWAPAARIKRLYELLYHQSDLMGDETSYVNMGYWPRES</sequence>
<reference evidence="1 2" key="1">
    <citation type="submission" date="2015-09" db="EMBL/GenBank/DDBJ databases">
        <title>Genome sequence, genome mining and natural product profiling of a biocontrol bacterium Streptomyces malaysiensis F913.</title>
        <authorList>
            <person name="Xu Y."/>
            <person name="Wei J."/>
            <person name="Xie J."/>
            <person name="Li T."/>
            <person name="Zhou Z."/>
        </authorList>
    </citation>
    <scope>NUCLEOTIDE SEQUENCE [LARGE SCALE GENOMIC DNA]</scope>
    <source>
        <strain evidence="1 2">F913</strain>
    </source>
</reference>
<gene>
    <name evidence="1" type="ORF">SMF913_26382</name>
</gene>
<dbReference type="AlphaFoldDB" id="A0A291T322"/>
<dbReference type="EMBL" id="LJIW01000002">
    <property type="protein sequence ID" value="PNG90917.1"/>
    <property type="molecule type" value="Genomic_DNA"/>
</dbReference>
<evidence type="ECO:0000313" key="1">
    <source>
        <dbReference type="EMBL" id="PNG90917.1"/>
    </source>
</evidence>
<proteinExistence type="predicted"/>
<name>A0A291T322_STRMQ</name>
<keyword evidence="2" id="KW-1185">Reference proteome</keyword>
<accession>A0A291T322</accession>
<evidence type="ECO:0000313" key="2">
    <source>
        <dbReference type="Proteomes" id="UP000236520"/>
    </source>
</evidence>